<dbReference type="HOGENOM" id="CLU_134690_1_0_1"/>
<name>D8RHF9_SELML</name>
<dbReference type="KEGG" id="smo:SELMODRAFT_231641"/>
<dbReference type="Proteomes" id="UP000001514">
    <property type="component" value="Unassembled WGS sequence"/>
</dbReference>
<keyword evidence="4" id="KW-1185">Reference proteome</keyword>
<evidence type="ECO:0008006" key="5">
    <source>
        <dbReference type="Google" id="ProtNLM"/>
    </source>
</evidence>
<sequence length="134" mass="15217">MENSELPHDVLGHHDTLRHGLPALKSDALPLHPVQSLHQEKLKFGADTKRKIVENLYGSAFALRMDFDRQILSRCQRPGNLLPSSMIGLESLTGTLDELNFENIIYDPRDSSRFVPVDMHDAMELRLGLNSRKM</sequence>
<accession>D8RHF9</accession>
<evidence type="ECO:0000313" key="3">
    <source>
        <dbReference type="EMBL" id="EFJ28771.1"/>
    </source>
</evidence>
<dbReference type="GO" id="GO:0005634">
    <property type="term" value="C:nucleus"/>
    <property type="evidence" value="ECO:0000318"/>
    <property type="project" value="GO_Central"/>
</dbReference>
<evidence type="ECO:0000256" key="2">
    <source>
        <dbReference type="ARBA" id="ARBA00043974"/>
    </source>
</evidence>
<dbReference type="GO" id="GO:0043248">
    <property type="term" value="P:proteasome assembly"/>
    <property type="evidence" value="ECO:0000318"/>
    <property type="project" value="GO_Central"/>
</dbReference>
<dbReference type="FunCoup" id="D8RHF9">
    <property type="interactions" value="3157"/>
</dbReference>
<comment type="similarity">
    <text evidence="2">Belongs to the POMP/UMP1 family.</text>
</comment>
<organism evidence="4">
    <name type="scientific">Selaginella moellendorffii</name>
    <name type="common">Spikemoss</name>
    <dbReference type="NCBI Taxonomy" id="88036"/>
    <lineage>
        <taxon>Eukaryota</taxon>
        <taxon>Viridiplantae</taxon>
        <taxon>Streptophyta</taxon>
        <taxon>Embryophyta</taxon>
        <taxon>Tracheophyta</taxon>
        <taxon>Lycopodiopsida</taxon>
        <taxon>Selaginellales</taxon>
        <taxon>Selaginellaceae</taxon>
        <taxon>Selaginella</taxon>
    </lineage>
</organism>
<keyword evidence="1" id="KW-0143">Chaperone</keyword>
<dbReference type="PANTHER" id="PTHR12828:SF3">
    <property type="entry name" value="PROTEASOME MATURATION PROTEIN"/>
    <property type="match status" value="1"/>
</dbReference>
<evidence type="ECO:0000256" key="1">
    <source>
        <dbReference type="ARBA" id="ARBA00023186"/>
    </source>
</evidence>
<protein>
    <recommendedName>
        <fullName evidence="5">Proteasome maturation protein</fullName>
    </recommendedName>
</protein>
<dbReference type="Pfam" id="PF05348">
    <property type="entry name" value="UMP1"/>
    <property type="match status" value="1"/>
</dbReference>
<dbReference type="InterPro" id="IPR008012">
    <property type="entry name" value="Ump1"/>
</dbReference>
<dbReference type="GO" id="GO:0005737">
    <property type="term" value="C:cytoplasm"/>
    <property type="evidence" value="ECO:0000318"/>
    <property type="project" value="GO_Central"/>
</dbReference>
<dbReference type="STRING" id="88036.D8RHF9"/>
<evidence type="ECO:0000313" key="4">
    <source>
        <dbReference type="Proteomes" id="UP000001514"/>
    </source>
</evidence>
<gene>
    <name evidence="3" type="ORF">SELMODRAFT_231641</name>
</gene>
<dbReference type="AlphaFoldDB" id="D8RHF9"/>
<reference evidence="3 4" key="1">
    <citation type="journal article" date="2011" name="Science">
        <title>The Selaginella genome identifies genetic changes associated with the evolution of vascular plants.</title>
        <authorList>
            <person name="Banks J.A."/>
            <person name="Nishiyama T."/>
            <person name="Hasebe M."/>
            <person name="Bowman J.L."/>
            <person name="Gribskov M."/>
            <person name="dePamphilis C."/>
            <person name="Albert V.A."/>
            <person name="Aono N."/>
            <person name="Aoyama T."/>
            <person name="Ambrose B.A."/>
            <person name="Ashton N.W."/>
            <person name="Axtell M.J."/>
            <person name="Barker E."/>
            <person name="Barker M.S."/>
            <person name="Bennetzen J.L."/>
            <person name="Bonawitz N.D."/>
            <person name="Chapple C."/>
            <person name="Cheng C."/>
            <person name="Correa L.G."/>
            <person name="Dacre M."/>
            <person name="DeBarry J."/>
            <person name="Dreyer I."/>
            <person name="Elias M."/>
            <person name="Engstrom E.M."/>
            <person name="Estelle M."/>
            <person name="Feng L."/>
            <person name="Finet C."/>
            <person name="Floyd S.K."/>
            <person name="Frommer W.B."/>
            <person name="Fujita T."/>
            <person name="Gramzow L."/>
            <person name="Gutensohn M."/>
            <person name="Harholt J."/>
            <person name="Hattori M."/>
            <person name="Heyl A."/>
            <person name="Hirai T."/>
            <person name="Hiwatashi Y."/>
            <person name="Ishikawa M."/>
            <person name="Iwata M."/>
            <person name="Karol K.G."/>
            <person name="Koehler B."/>
            <person name="Kolukisaoglu U."/>
            <person name="Kubo M."/>
            <person name="Kurata T."/>
            <person name="Lalonde S."/>
            <person name="Li K."/>
            <person name="Li Y."/>
            <person name="Litt A."/>
            <person name="Lyons E."/>
            <person name="Manning G."/>
            <person name="Maruyama T."/>
            <person name="Michael T.P."/>
            <person name="Mikami K."/>
            <person name="Miyazaki S."/>
            <person name="Morinaga S."/>
            <person name="Murata T."/>
            <person name="Mueller-Roeber B."/>
            <person name="Nelson D.R."/>
            <person name="Obara M."/>
            <person name="Oguri Y."/>
            <person name="Olmstead R.G."/>
            <person name="Onodera N."/>
            <person name="Petersen B.L."/>
            <person name="Pils B."/>
            <person name="Prigge M."/>
            <person name="Rensing S.A."/>
            <person name="Riano-Pachon D.M."/>
            <person name="Roberts A.W."/>
            <person name="Sato Y."/>
            <person name="Scheller H.V."/>
            <person name="Schulz B."/>
            <person name="Schulz C."/>
            <person name="Shakirov E.V."/>
            <person name="Shibagaki N."/>
            <person name="Shinohara N."/>
            <person name="Shippen D.E."/>
            <person name="Soerensen I."/>
            <person name="Sotooka R."/>
            <person name="Sugimoto N."/>
            <person name="Sugita M."/>
            <person name="Sumikawa N."/>
            <person name="Tanurdzic M."/>
            <person name="Theissen G."/>
            <person name="Ulvskov P."/>
            <person name="Wakazuki S."/>
            <person name="Weng J.K."/>
            <person name="Willats W.W."/>
            <person name="Wipf D."/>
            <person name="Wolf P.G."/>
            <person name="Yang L."/>
            <person name="Zimmer A.D."/>
            <person name="Zhu Q."/>
            <person name="Mitros T."/>
            <person name="Hellsten U."/>
            <person name="Loque D."/>
            <person name="Otillar R."/>
            <person name="Salamov A."/>
            <person name="Schmutz J."/>
            <person name="Shapiro H."/>
            <person name="Lindquist E."/>
            <person name="Lucas S."/>
            <person name="Rokhsar D."/>
            <person name="Grigoriev I.V."/>
        </authorList>
    </citation>
    <scope>NUCLEOTIDE SEQUENCE [LARGE SCALE GENOMIC DNA]</scope>
</reference>
<dbReference type="OrthoDB" id="15001at2759"/>
<dbReference type="Gramene" id="EFJ28771">
    <property type="protein sequence ID" value="EFJ28771"/>
    <property type="gene ID" value="SELMODRAFT_231641"/>
</dbReference>
<dbReference type="InParanoid" id="D8RHF9"/>
<proteinExistence type="inferred from homology"/>
<dbReference type="eggNOG" id="KOG3061">
    <property type="taxonomic scope" value="Eukaryota"/>
</dbReference>
<dbReference type="EMBL" id="GL377579">
    <property type="protein sequence ID" value="EFJ28771.1"/>
    <property type="molecule type" value="Genomic_DNA"/>
</dbReference>
<dbReference type="PANTHER" id="PTHR12828">
    <property type="entry name" value="PROTEASOME MATURATION PROTEIN UMP1"/>
    <property type="match status" value="1"/>
</dbReference>
<dbReference type="OMA" id="FVPVDMH"/>